<name>A0A9K3E483_HELAN</name>
<accession>A0A9K3E483</accession>
<proteinExistence type="predicted"/>
<dbReference type="Proteomes" id="UP000215914">
    <property type="component" value="Unassembled WGS sequence"/>
</dbReference>
<evidence type="ECO:0000313" key="1">
    <source>
        <dbReference type="EMBL" id="KAF5766589.1"/>
    </source>
</evidence>
<sequence>MQVTLGEEGSGLSNPQPLFLPVTGNIAGDAPPLMLRLLLSLRLRLRLSEVERAMGGGGGGSREYVARPGLRIDLDEIFMEDDEVVVYWWLWAVMLVAEDE</sequence>
<comment type="caution">
    <text evidence="1">The sequence shown here is derived from an EMBL/GenBank/DDBJ whole genome shotgun (WGS) entry which is preliminary data.</text>
</comment>
<keyword evidence="2" id="KW-1185">Reference proteome</keyword>
<dbReference type="Gramene" id="mRNA:HanXRQr2_Chr15g0717171">
    <property type="protein sequence ID" value="CDS:HanXRQr2_Chr15g0717171.1"/>
    <property type="gene ID" value="HanXRQr2_Chr15g0717171"/>
</dbReference>
<dbReference type="AlphaFoldDB" id="A0A9K3E483"/>
<reference evidence="1" key="2">
    <citation type="submission" date="2020-06" db="EMBL/GenBank/DDBJ databases">
        <title>Helianthus annuus Genome sequencing and assembly Release 2.</title>
        <authorList>
            <person name="Gouzy J."/>
            <person name="Langlade N."/>
            <person name="Munos S."/>
        </authorList>
    </citation>
    <scope>NUCLEOTIDE SEQUENCE</scope>
    <source>
        <tissue evidence="1">Leaves</tissue>
    </source>
</reference>
<evidence type="ECO:0000313" key="2">
    <source>
        <dbReference type="Proteomes" id="UP000215914"/>
    </source>
</evidence>
<organism evidence="1 2">
    <name type="scientific">Helianthus annuus</name>
    <name type="common">Common sunflower</name>
    <dbReference type="NCBI Taxonomy" id="4232"/>
    <lineage>
        <taxon>Eukaryota</taxon>
        <taxon>Viridiplantae</taxon>
        <taxon>Streptophyta</taxon>
        <taxon>Embryophyta</taxon>
        <taxon>Tracheophyta</taxon>
        <taxon>Spermatophyta</taxon>
        <taxon>Magnoliopsida</taxon>
        <taxon>eudicotyledons</taxon>
        <taxon>Gunneridae</taxon>
        <taxon>Pentapetalae</taxon>
        <taxon>asterids</taxon>
        <taxon>campanulids</taxon>
        <taxon>Asterales</taxon>
        <taxon>Asteraceae</taxon>
        <taxon>Asteroideae</taxon>
        <taxon>Heliantheae alliance</taxon>
        <taxon>Heliantheae</taxon>
        <taxon>Helianthus</taxon>
    </lineage>
</organism>
<dbReference type="EMBL" id="MNCJ02000330">
    <property type="protein sequence ID" value="KAF5766589.1"/>
    <property type="molecule type" value="Genomic_DNA"/>
</dbReference>
<gene>
    <name evidence="1" type="ORF">HanXRQr2_Chr15g0717171</name>
</gene>
<protein>
    <submittedName>
        <fullName evidence="1">Uncharacterized protein</fullName>
    </submittedName>
</protein>
<reference evidence="1" key="1">
    <citation type="journal article" date="2017" name="Nature">
        <title>The sunflower genome provides insights into oil metabolism, flowering and Asterid evolution.</title>
        <authorList>
            <person name="Badouin H."/>
            <person name="Gouzy J."/>
            <person name="Grassa C.J."/>
            <person name="Murat F."/>
            <person name="Staton S.E."/>
            <person name="Cottret L."/>
            <person name="Lelandais-Briere C."/>
            <person name="Owens G.L."/>
            <person name="Carrere S."/>
            <person name="Mayjonade B."/>
            <person name="Legrand L."/>
            <person name="Gill N."/>
            <person name="Kane N.C."/>
            <person name="Bowers J.E."/>
            <person name="Hubner S."/>
            <person name="Bellec A."/>
            <person name="Berard A."/>
            <person name="Berges H."/>
            <person name="Blanchet N."/>
            <person name="Boniface M.C."/>
            <person name="Brunel D."/>
            <person name="Catrice O."/>
            <person name="Chaidir N."/>
            <person name="Claudel C."/>
            <person name="Donnadieu C."/>
            <person name="Faraut T."/>
            <person name="Fievet G."/>
            <person name="Helmstetter N."/>
            <person name="King M."/>
            <person name="Knapp S.J."/>
            <person name="Lai Z."/>
            <person name="Le Paslier M.C."/>
            <person name="Lippi Y."/>
            <person name="Lorenzon L."/>
            <person name="Mandel J.R."/>
            <person name="Marage G."/>
            <person name="Marchand G."/>
            <person name="Marquand E."/>
            <person name="Bret-Mestries E."/>
            <person name="Morien E."/>
            <person name="Nambeesan S."/>
            <person name="Nguyen T."/>
            <person name="Pegot-Espagnet P."/>
            <person name="Pouilly N."/>
            <person name="Raftis F."/>
            <person name="Sallet E."/>
            <person name="Schiex T."/>
            <person name="Thomas J."/>
            <person name="Vandecasteele C."/>
            <person name="Vares D."/>
            <person name="Vear F."/>
            <person name="Vautrin S."/>
            <person name="Crespi M."/>
            <person name="Mangin B."/>
            <person name="Burke J.M."/>
            <person name="Salse J."/>
            <person name="Munos S."/>
            <person name="Vincourt P."/>
            <person name="Rieseberg L.H."/>
            <person name="Langlade N.B."/>
        </authorList>
    </citation>
    <scope>NUCLEOTIDE SEQUENCE</scope>
    <source>
        <tissue evidence="1">Leaves</tissue>
    </source>
</reference>